<dbReference type="InterPro" id="IPR015590">
    <property type="entry name" value="Aldehyde_DH_dom"/>
</dbReference>
<dbReference type="AlphaFoldDB" id="A0A518GHH5"/>
<dbReference type="SUPFAM" id="SSF51730">
    <property type="entry name" value="FAD-linked oxidoreductase"/>
    <property type="match status" value="1"/>
</dbReference>
<evidence type="ECO:0000256" key="7">
    <source>
        <dbReference type="PROSITE-ProRule" id="PRU10007"/>
    </source>
</evidence>
<evidence type="ECO:0000256" key="2">
    <source>
        <dbReference type="ARBA" id="ARBA00012884"/>
    </source>
</evidence>
<protein>
    <recommendedName>
        <fullName evidence="2">L-glutamate gamma-semialdehyde dehydrogenase</fullName>
        <ecNumber evidence="2">1.2.1.88</ecNumber>
    </recommendedName>
</protein>
<dbReference type="InterPro" id="IPR050485">
    <property type="entry name" value="Proline_metab_enzyme"/>
</dbReference>
<dbReference type="EMBL" id="CP036298">
    <property type="protein sequence ID" value="QDV28049.1"/>
    <property type="molecule type" value="Genomic_DNA"/>
</dbReference>
<dbReference type="InterPro" id="IPR016163">
    <property type="entry name" value="Ald_DH_C"/>
</dbReference>
<dbReference type="PROSITE" id="PS00070">
    <property type="entry name" value="ALDEHYDE_DEHYDR_CYS"/>
    <property type="match status" value="1"/>
</dbReference>
<feature type="active site" evidence="6 7">
    <location>
        <position position="772"/>
    </location>
</feature>
<feature type="domain" description="Aldehyde dehydrogenase" evidence="10">
    <location>
        <begin position="553"/>
        <end position="988"/>
    </location>
</feature>
<keyword evidence="3 8" id="KW-0560">Oxidoreductase</keyword>
<dbReference type="KEGG" id="ahel:Q31a_64420"/>
<sequence length="1240" mass="137964">MQTSSKVDYQFLANDLQSCDTSDLKSVATVAVRLARQLQTRAKQLQTPAERRQQAELDRMVQHPRDKAILTQMTDQAFRSQRAARAADQLVHILDVQGIPRFFSPVDRTMLRGFQSFGGYLPGVSVPLVKEKMRQETANVILPAEPEMLRVHLQARRAEGVRMNLNLLGEAMLGEEEAQLRLESYLSALQMPEVEVVSVKISTLYSQISTLARAESMRTVANRLELLYRAAQRNRFQRQDGTHVTKFVYLDMEEYRDLQLTSSIFMMTLDRPGFEQVRAGIALQAYVPDSFQVQQEITEWAKRRVATGAAPVTIRLVKGANMEMEKVEASQRGWPQAPYHEKRDTDANFKRMVAYGLQPENLAAVKLGIASHNLFEVAFSIVLASKYGVLDELQFEMLEGMANHQRRALHELIDNLLLYAPACRKDDFIYAIGYLVRRMDENTGPDNFLRHAFKIEVDSPDWRKMEQIFLDSMERLESAASSPRRTQDRNLPPQQPAPSSSWQQFVNEPDTDFGLRQNAAWAKSVVDSWQPRCDLQATEIPLTIAGRDVPGEGSEAQTMDPSRPGVVVARYRQASPEQIAQSIACAQRDSHGWGAMDVASRYALLRKVAQEVRVRRADLAGAAMADSGKTLQESDPEISEAIDFVEFYAQTAQALFAKPRWGARPVGPVVVISPWNFPIAIPCGGIAAALAAGNTVILKPASDTVLSARVLCECFWAAGVPRDVLQFVACSGSHAGKYLLSDPAIQYAILTGGTETAQRILAARPDLHLLAETGGKNATIVSSLSDRDLVIKNVLHSAFSHAGQKCSATSLLLLEAEVYHDKRFREALVDAVESMPVGSAWNLKTKMGPLIRPPIDDLARGLKELEPGESWAVMPRDLDDNPCLYSPGVKWGVQPGGFTHCNELFGPVLGVMSYRDLNEAINLVHQTGYGLTSGLESLDDREQEVWLSRLQAGNLYINRPTTGAIVLRQPFGGMGKSAFGPGIKAGGPNYVIPLMHFAKLEESDAECLTPSAPEQTPLAELAPELEPLSAMWQQLQTLRSPTAKKLRQQLKDSQWQQLHDAILDYDSFAVSEIRRSHDTLRLVGQDNLRRYQPMTHVRIRVMPEDSVLEIYLRAVAVVAAGGRAAISHAAGVQSQVVEGLEVLTRVWAGDMEFIEESDEALIEAIAQGQVDRVRYAGSERVPPAVRQAADKYFIFVAAEPVCPFGRIELLWYVREQSVCHDYHRYGNLGFRSEEVRSPVA</sequence>
<dbReference type="InterPro" id="IPR029041">
    <property type="entry name" value="FAD-linked_oxidoreductase-like"/>
</dbReference>
<feature type="region of interest" description="Disordered" evidence="9">
    <location>
        <begin position="479"/>
        <end position="507"/>
    </location>
</feature>
<evidence type="ECO:0000256" key="1">
    <source>
        <dbReference type="ARBA" id="ARBA00004786"/>
    </source>
</evidence>
<dbReference type="RefSeq" id="WP_145086390.1">
    <property type="nucleotide sequence ID" value="NZ_CP036298.1"/>
</dbReference>
<dbReference type="EC" id="1.2.1.88" evidence="2"/>
<comment type="catalytic activity">
    <reaction evidence="5">
        <text>L-glutamate 5-semialdehyde + NAD(+) + H2O = L-glutamate + NADH + 2 H(+)</text>
        <dbReference type="Rhea" id="RHEA:30235"/>
        <dbReference type="ChEBI" id="CHEBI:15377"/>
        <dbReference type="ChEBI" id="CHEBI:15378"/>
        <dbReference type="ChEBI" id="CHEBI:29985"/>
        <dbReference type="ChEBI" id="CHEBI:57540"/>
        <dbReference type="ChEBI" id="CHEBI:57945"/>
        <dbReference type="ChEBI" id="CHEBI:58066"/>
        <dbReference type="EC" id="1.2.1.88"/>
    </reaction>
</comment>
<feature type="active site" evidence="6">
    <location>
        <position position="806"/>
    </location>
</feature>
<dbReference type="OrthoDB" id="4503395at2"/>
<comment type="pathway">
    <text evidence="1">Amino-acid degradation; L-proline degradation into L-glutamate; L-glutamate from L-proline: step 2/2.</text>
</comment>
<organism evidence="12 13">
    <name type="scientific">Aureliella helgolandensis</name>
    <dbReference type="NCBI Taxonomy" id="2527968"/>
    <lineage>
        <taxon>Bacteria</taxon>
        <taxon>Pseudomonadati</taxon>
        <taxon>Planctomycetota</taxon>
        <taxon>Planctomycetia</taxon>
        <taxon>Pirellulales</taxon>
        <taxon>Pirellulaceae</taxon>
        <taxon>Aureliella</taxon>
    </lineage>
</organism>
<dbReference type="GO" id="GO:0009898">
    <property type="term" value="C:cytoplasmic side of plasma membrane"/>
    <property type="evidence" value="ECO:0007669"/>
    <property type="project" value="TreeGrafter"/>
</dbReference>
<dbReference type="PANTHER" id="PTHR42862">
    <property type="entry name" value="DELTA-1-PYRROLINE-5-CARBOXYLATE DEHYDROGENASE 1, ISOFORM A-RELATED"/>
    <property type="match status" value="1"/>
</dbReference>
<dbReference type="Gene3D" id="3.40.309.10">
    <property type="entry name" value="Aldehyde Dehydrogenase, Chain A, domain 2"/>
    <property type="match status" value="1"/>
</dbReference>
<dbReference type="InterPro" id="IPR025703">
    <property type="entry name" value="Bifunct_PutA"/>
</dbReference>
<dbReference type="GO" id="GO:0004657">
    <property type="term" value="F:proline dehydrogenase activity"/>
    <property type="evidence" value="ECO:0007669"/>
    <property type="project" value="InterPro"/>
</dbReference>
<evidence type="ECO:0000256" key="3">
    <source>
        <dbReference type="ARBA" id="ARBA00023002"/>
    </source>
</evidence>
<proteinExistence type="inferred from homology"/>
<evidence type="ECO:0000256" key="6">
    <source>
        <dbReference type="PIRSR" id="PIRSR000197-1"/>
    </source>
</evidence>
<feature type="domain" description="Proline dehydrogenase" evidence="11">
    <location>
        <begin position="153"/>
        <end position="451"/>
    </location>
</feature>
<evidence type="ECO:0000313" key="12">
    <source>
        <dbReference type="EMBL" id="QDV28049.1"/>
    </source>
</evidence>
<dbReference type="GO" id="GO:0003700">
    <property type="term" value="F:DNA-binding transcription factor activity"/>
    <property type="evidence" value="ECO:0007669"/>
    <property type="project" value="InterPro"/>
</dbReference>
<dbReference type="PIRSF" id="PIRSF000197">
    <property type="entry name" value="Bifunct_PutA"/>
    <property type="match status" value="1"/>
</dbReference>
<evidence type="ECO:0000259" key="11">
    <source>
        <dbReference type="Pfam" id="PF01619"/>
    </source>
</evidence>
<evidence type="ECO:0000256" key="9">
    <source>
        <dbReference type="SAM" id="MobiDB-lite"/>
    </source>
</evidence>
<keyword evidence="13" id="KW-1185">Reference proteome</keyword>
<evidence type="ECO:0000256" key="8">
    <source>
        <dbReference type="RuleBase" id="RU003345"/>
    </source>
</evidence>
<dbReference type="Gene3D" id="3.20.20.220">
    <property type="match status" value="1"/>
</dbReference>
<evidence type="ECO:0000256" key="4">
    <source>
        <dbReference type="ARBA" id="ARBA00023027"/>
    </source>
</evidence>
<dbReference type="PANTHER" id="PTHR42862:SF1">
    <property type="entry name" value="DELTA-1-PYRROLINE-5-CARBOXYLATE DEHYDROGENASE 2, ISOFORM A-RELATED"/>
    <property type="match status" value="1"/>
</dbReference>
<dbReference type="Gene3D" id="3.40.605.10">
    <property type="entry name" value="Aldehyde Dehydrogenase, Chain A, domain 1"/>
    <property type="match status" value="1"/>
</dbReference>
<dbReference type="Proteomes" id="UP000318017">
    <property type="component" value="Chromosome"/>
</dbReference>
<dbReference type="InterPro" id="IPR016162">
    <property type="entry name" value="Ald_DH_N"/>
</dbReference>
<dbReference type="Pfam" id="PF00171">
    <property type="entry name" value="Aldedh"/>
    <property type="match status" value="1"/>
</dbReference>
<dbReference type="FunFam" id="3.40.309.10:FF:000005">
    <property type="entry name" value="1-pyrroline-5-carboxylate dehydrogenase 1"/>
    <property type="match status" value="1"/>
</dbReference>
<dbReference type="Pfam" id="PF01619">
    <property type="entry name" value="Pro_dh"/>
    <property type="match status" value="1"/>
</dbReference>
<dbReference type="InterPro" id="IPR029510">
    <property type="entry name" value="Ald_DH_CS_GLU"/>
</dbReference>
<gene>
    <name evidence="12" type="primary">putA</name>
    <name evidence="12" type="ORF">Q31a_64420</name>
</gene>
<dbReference type="SUPFAM" id="SSF53720">
    <property type="entry name" value="ALDH-like"/>
    <property type="match status" value="1"/>
</dbReference>
<evidence type="ECO:0000259" key="10">
    <source>
        <dbReference type="Pfam" id="PF00171"/>
    </source>
</evidence>
<dbReference type="PROSITE" id="PS00687">
    <property type="entry name" value="ALDEHYDE_DEHYDR_GLU"/>
    <property type="match status" value="1"/>
</dbReference>
<accession>A0A518GHH5</accession>
<keyword evidence="4" id="KW-0520">NAD</keyword>
<dbReference type="InterPro" id="IPR016161">
    <property type="entry name" value="Ald_DH/histidinol_DH"/>
</dbReference>
<dbReference type="InterPro" id="IPR002872">
    <property type="entry name" value="Proline_DH_dom"/>
</dbReference>
<evidence type="ECO:0000256" key="5">
    <source>
        <dbReference type="ARBA" id="ARBA00048142"/>
    </source>
</evidence>
<dbReference type="InterPro" id="IPR016160">
    <property type="entry name" value="Ald_DH_CS_CYS"/>
</dbReference>
<dbReference type="GO" id="GO:0010133">
    <property type="term" value="P:L-proline catabolic process to L-glutamate"/>
    <property type="evidence" value="ECO:0007669"/>
    <property type="project" value="InterPro"/>
</dbReference>
<name>A0A518GHH5_9BACT</name>
<dbReference type="GO" id="GO:0003842">
    <property type="term" value="F:L-glutamate gamma-semialdehyde dehydrogenase activity"/>
    <property type="evidence" value="ECO:0007669"/>
    <property type="project" value="UniProtKB-EC"/>
</dbReference>
<reference evidence="12 13" key="1">
    <citation type="submission" date="2019-02" db="EMBL/GenBank/DDBJ databases">
        <title>Deep-cultivation of Planctomycetes and their phenomic and genomic characterization uncovers novel biology.</title>
        <authorList>
            <person name="Wiegand S."/>
            <person name="Jogler M."/>
            <person name="Boedeker C."/>
            <person name="Pinto D."/>
            <person name="Vollmers J."/>
            <person name="Rivas-Marin E."/>
            <person name="Kohn T."/>
            <person name="Peeters S.H."/>
            <person name="Heuer A."/>
            <person name="Rast P."/>
            <person name="Oberbeckmann S."/>
            <person name="Bunk B."/>
            <person name="Jeske O."/>
            <person name="Meyerdierks A."/>
            <person name="Storesund J.E."/>
            <person name="Kallscheuer N."/>
            <person name="Luecker S."/>
            <person name="Lage O.M."/>
            <person name="Pohl T."/>
            <person name="Merkel B.J."/>
            <person name="Hornburger P."/>
            <person name="Mueller R.-W."/>
            <person name="Bruemmer F."/>
            <person name="Labrenz M."/>
            <person name="Spormann A.M."/>
            <person name="Op den Camp H."/>
            <person name="Overmann J."/>
            <person name="Amann R."/>
            <person name="Jetten M.S.M."/>
            <person name="Mascher T."/>
            <person name="Medema M.H."/>
            <person name="Devos D.P."/>
            <person name="Kaster A.-K."/>
            <person name="Ovreas L."/>
            <person name="Rohde M."/>
            <person name="Galperin M.Y."/>
            <person name="Jogler C."/>
        </authorList>
    </citation>
    <scope>NUCLEOTIDE SEQUENCE [LARGE SCALE GENOMIC DNA]</scope>
    <source>
        <strain evidence="12 13">Q31a</strain>
    </source>
</reference>
<comment type="similarity">
    <text evidence="8">Belongs to the aldehyde dehydrogenase family.</text>
</comment>
<evidence type="ECO:0000313" key="13">
    <source>
        <dbReference type="Proteomes" id="UP000318017"/>
    </source>
</evidence>